<proteinExistence type="predicted"/>
<keyword evidence="6" id="KW-1185">Reference proteome</keyword>
<dbReference type="InterPro" id="IPR010982">
    <property type="entry name" value="Lambda_DNA-bd_dom_sf"/>
</dbReference>
<dbReference type="Pfam" id="PF13377">
    <property type="entry name" value="Peripla_BP_3"/>
    <property type="match status" value="1"/>
</dbReference>
<evidence type="ECO:0000256" key="1">
    <source>
        <dbReference type="ARBA" id="ARBA00023015"/>
    </source>
</evidence>
<dbReference type="CDD" id="cd01392">
    <property type="entry name" value="HTH_LacI"/>
    <property type="match status" value="1"/>
</dbReference>
<dbReference type="OrthoDB" id="7185860at2"/>
<dbReference type="Gene3D" id="3.40.50.2300">
    <property type="match status" value="2"/>
</dbReference>
<evidence type="ECO:0000259" key="4">
    <source>
        <dbReference type="PROSITE" id="PS50932"/>
    </source>
</evidence>
<gene>
    <name evidence="5" type="primary">ccpA_1</name>
    <name evidence="5" type="ORF">SPMU_22420</name>
</gene>
<keyword evidence="3" id="KW-0804">Transcription</keyword>
<dbReference type="GO" id="GO:0003700">
    <property type="term" value="F:DNA-binding transcription factor activity"/>
    <property type="evidence" value="ECO:0007669"/>
    <property type="project" value="TreeGrafter"/>
</dbReference>
<accession>A0A245ZJ98</accession>
<dbReference type="PROSITE" id="PS50932">
    <property type="entry name" value="HTH_LACI_2"/>
    <property type="match status" value="1"/>
</dbReference>
<keyword evidence="2" id="KW-0238">DNA-binding</keyword>
<dbReference type="EMBL" id="NBBJ01000003">
    <property type="protein sequence ID" value="OWK29820.1"/>
    <property type="molecule type" value="Genomic_DNA"/>
</dbReference>
<dbReference type="SUPFAM" id="SSF53822">
    <property type="entry name" value="Periplasmic binding protein-like I"/>
    <property type="match status" value="1"/>
</dbReference>
<name>A0A245ZJ98_9SPHN</name>
<dbReference type="InterPro" id="IPR028082">
    <property type="entry name" value="Peripla_BP_I"/>
</dbReference>
<reference evidence="5 6" key="1">
    <citation type="submission" date="2017-03" db="EMBL/GenBank/DDBJ databases">
        <title>Genome sequence of Sphingomonas mucosissima DSM 17494.</title>
        <authorList>
            <person name="Poehlein A."/>
            <person name="Wuebbeler J.H."/>
            <person name="Steinbuechel A."/>
            <person name="Daniel R."/>
        </authorList>
    </citation>
    <scope>NUCLEOTIDE SEQUENCE [LARGE SCALE GENOMIC DNA]</scope>
    <source>
        <strain evidence="5 6">DSM 17494</strain>
    </source>
</reference>
<evidence type="ECO:0000313" key="5">
    <source>
        <dbReference type="EMBL" id="OWK29820.1"/>
    </source>
</evidence>
<dbReference type="InterPro" id="IPR000843">
    <property type="entry name" value="HTH_LacI"/>
</dbReference>
<dbReference type="PANTHER" id="PTHR30146:SF153">
    <property type="entry name" value="LACTOSE OPERON REPRESSOR"/>
    <property type="match status" value="1"/>
</dbReference>
<keyword evidence="1" id="KW-0805">Transcription regulation</keyword>
<dbReference type="Pfam" id="PF00356">
    <property type="entry name" value="LacI"/>
    <property type="match status" value="1"/>
</dbReference>
<dbReference type="GO" id="GO:0000976">
    <property type="term" value="F:transcription cis-regulatory region binding"/>
    <property type="evidence" value="ECO:0007669"/>
    <property type="project" value="TreeGrafter"/>
</dbReference>
<dbReference type="SUPFAM" id="SSF47413">
    <property type="entry name" value="lambda repressor-like DNA-binding domains"/>
    <property type="match status" value="1"/>
</dbReference>
<feature type="domain" description="HTH lacI-type" evidence="4">
    <location>
        <begin position="11"/>
        <end position="65"/>
    </location>
</feature>
<organism evidence="5 6">
    <name type="scientific">Sphingomonas mucosissima</name>
    <dbReference type="NCBI Taxonomy" id="370959"/>
    <lineage>
        <taxon>Bacteria</taxon>
        <taxon>Pseudomonadati</taxon>
        <taxon>Pseudomonadota</taxon>
        <taxon>Alphaproteobacteria</taxon>
        <taxon>Sphingomonadales</taxon>
        <taxon>Sphingomonadaceae</taxon>
        <taxon>Sphingomonas</taxon>
    </lineage>
</organism>
<evidence type="ECO:0000313" key="6">
    <source>
        <dbReference type="Proteomes" id="UP000197783"/>
    </source>
</evidence>
<protein>
    <submittedName>
        <fullName evidence="5">Catabolite control protein A</fullName>
    </submittedName>
</protein>
<dbReference type="RefSeq" id="WP_088333923.1">
    <property type="nucleotide sequence ID" value="NZ_NBBJ01000003.1"/>
</dbReference>
<dbReference type="InterPro" id="IPR046335">
    <property type="entry name" value="LacI/GalR-like_sensor"/>
</dbReference>
<comment type="caution">
    <text evidence="5">The sequence shown here is derived from an EMBL/GenBank/DDBJ whole genome shotgun (WGS) entry which is preliminary data.</text>
</comment>
<dbReference type="Gene3D" id="1.10.260.40">
    <property type="entry name" value="lambda repressor-like DNA-binding domains"/>
    <property type="match status" value="1"/>
</dbReference>
<dbReference type="Proteomes" id="UP000197783">
    <property type="component" value="Unassembled WGS sequence"/>
</dbReference>
<dbReference type="CDD" id="cd01545">
    <property type="entry name" value="PBP1_SalR"/>
    <property type="match status" value="1"/>
</dbReference>
<dbReference type="PANTHER" id="PTHR30146">
    <property type="entry name" value="LACI-RELATED TRANSCRIPTIONAL REPRESSOR"/>
    <property type="match status" value="1"/>
</dbReference>
<sequence>MEATANQGGRATITDVAKRSGTSIKTVSRVFNDEPFVRAETKKRVLEAAAALDYHPNIAARSLVRGRSFLIGLFYENPSPNYVVDLQTGALDRLRDERFRLLLFPCQSARAMSGKLLQVARTSGLEGIVLAPPLGDDPRTVKELREGRMPFVRIAPTTALDASPMVGIDDVEAARAMTQHLLDLGHRRIAFVQGDPGHPSTGQRLSGFRAALTEAGVSFDERLLEEGMYTFESGLAAGRRLFADRMRPTAVFAANDDMAAGIAVAAKEYGLDIPAHVSIAGFDDSLISRVTWPQLTTIHQPTYDMAHVATDALLALIERQPLDRAVGLPHRLLVRGSTGKAPSGEAANAGSSA</sequence>
<dbReference type="AlphaFoldDB" id="A0A245ZJ98"/>
<evidence type="ECO:0000256" key="3">
    <source>
        <dbReference type="ARBA" id="ARBA00023163"/>
    </source>
</evidence>
<dbReference type="SMART" id="SM00354">
    <property type="entry name" value="HTH_LACI"/>
    <property type="match status" value="1"/>
</dbReference>
<evidence type="ECO:0000256" key="2">
    <source>
        <dbReference type="ARBA" id="ARBA00023125"/>
    </source>
</evidence>